<evidence type="ECO:0000259" key="2">
    <source>
        <dbReference type="Pfam" id="PF15542"/>
    </source>
</evidence>
<name>A0A1H8UFB1_9ACTN</name>
<keyword evidence="1" id="KW-0175">Coiled coil</keyword>
<evidence type="ECO:0000256" key="1">
    <source>
        <dbReference type="SAM" id="Coils"/>
    </source>
</evidence>
<gene>
    <name evidence="3" type="ORF">SAMN02910314_01940</name>
</gene>
<protein>
    <submittedName>
        <fullName evidence="3">Toxin 50</fullName>
    </submittedName>
</protein>
<dbReference type="GO" id="GO:0005198">
    <property type="term" value="F:structural molecule activity"/>
    <property type="evidence" value="ECO:0007669"/>
    <property type="project" value="InterPro"/>
</dbReference>
<feature type="coiled-coil region" evidence="1">
    <location>
        <begin position="298"/>
        <end position="325"/>
    </location>
</feature>
<evidence type="ECO:0000313" key="3">
    <source>
        <dbReference type="EMBL" id="SEP01909.1"/>
    </source>
</evidence>
<dbReference type="Pfam" id="PF15542">
    <property type="entry name" value="Ntox50"/>
    <property type="match status" value="1"/>
</dbReference>
<evidence type="ECO:0000313" key="4">
    <source>
        <dbReference type="Proteomes" id="UP000182975"/>
    </source>
</evidence>
<organism evidence="3 4">
    <name type="scientific">Denitrobacterium detoxificans</name>
    <dbReference type="NCBI Taxonomy" id="79604"/>
    <lineage>
        <taxon>Bacteria</taxon>
        <taxon>Bacillati</taxon>
        <taxon>Actinomycetota</taxon>
        <taxon>Coriobacteriia</taxon>
        <taxon>Eggerthellales</taxon>
        <taxon>Eggerthellaceae</taxon>
        <taxon>Denitrobacterium</taxon>
    </lineage>
</organism>
<proteinExistence type="predicted"/>
<dbReference type="RefSeq" id="WP_218138547.1">
    <property type="nucleotide sequence ID" value="NZ_FOEC01000019.1"/>
</dbReference>
<dbReference type="Proteomes" id="UP000182975">
    <property type="component" value="Unassembled WGS sequence"/>
</dbReference>
<dbReference type="InterPro" id="IPR029100">
    <property type="entry name" value="Ntox50"/>
</dbReference>
<dbReference type="InterPro" id="IPR009319">
    <property type="entry name" value="Phage_A118_VSP1"/>
</dbReference>
<feature type="non-terminal residue" evidence="3">
    <location>
        <position position="517"/>
    </location>
</feature>
<dbReference type="Pfam" id="PF06152">
    <property type="entry name" value="Phage_min_cap2"/>
    <property type="match status" value="1"/>
</dbReference>
<dbReference type="AlphaFoldDB" id="A0A1H8UFB1"/>
<reference evidence="4" key="1">
    <citation type="submission" date="2016-10" db="EMBL/GenBank/DDBJ databases">
        <authorList>
            <person name="Varghese N."/>
        </authorList>
    </citation>
    <scope>NUCLEOTIDE SEQUENCE [LARGE SCALE GENOMIC DNA]</scope>
    <source>
        <strain evidence="4">DSM 21843</strain>
    </source>
</reference>
<dbReference type="EMBL" id="FOEC01000019">
    <property type="protein sequence ID" value="SEP01909.1"/>
    <property type="molecule type" value="Genomic_DNA"/>
</dbReference>
<sequence length="517" mass="58470">MISPEEASQAGEETADELSALEIAMLIEAAAMLAKSSLEGVDVAREAAELQVTCFEQSRRAVNVAEALKSDVYGLLEENAAREAVTISATERQTAHIMEMTERLAQEAYKEALRGASEIAANMASDVRRQYFQMTRAAALQVSSGNMGRDRATTWAVTKLAERGVTAFETTTARGIRRTPVDVAMRQVIQEALMARLTKQTISIAELCGEDLVEVSSHGGARPSHAKWQGKVYSLSGKSEKYPPFYERCMARGGDSYDPVDGYGGYNCRHTIGIYREGYHRRWQDDPLVGKGYDNDEVYALQQRQRRYENDIRKLKRQKEVLEANGLDAKAVNVRIRGKQAQLRQLIAENDSVLSRERWREQTARAARRKAGTEGIVHLDKRAAHEVKHYDEVRLNRFQRAKAEYEARVLDDAANYINVGAQRKHIRGTYNYKDHTEKLRKKTGKKNIAPSYITISIEECERLVREFAGKGRMTMNSKGWDKKEICHSDRIIGYNVDENGNETPTRYFKIHYSVDKG</sequence>
<feature type="domain" description="Bacterial toxin 50" evidence="2">
    <location>
        <begin position="417"/>
        <end position="513"/>
    </location>
</feature>
<keyword evidence="4" id="KW-1185">Reference proteome</keyword>
<accession>A0A1H8UFB1</accession>